<reference evidence="1" key="1">
    <citation type="submission" date="2021-06" db="EMBL/GenBank/DDBJ databases">
        <authorList>
            <person name="Kallberg Y."/>
            <person name="Tangrot J."/>
            <person name="Rosling A."/>
        </authorList>
    </citation>
    <scope>NUCLEOTIDE SEQUENCE</scope>
    <source>
        <strain evidence="1">CL356</strain>
    </source>
</reference>
<protein>
    <submittedName>
        <fullName evidence="1">6534_t:CDS:1</fullName>
    </submittedName>
</protein>
<gene>
    <name evidence="1" type="ORF">ACOLOM_LOCUS3161</name>
</gene>
<keyword evidence="2" id="KW-1185">Reference proteome</keyword>
<evidence type="ECO:0000313" key="1">
    <source>
        <dbReference type="EMBL" id="CAG8509638.1"/>
    </source>
</evidence>
<proteinExistence type="predicted"/>
<dbReference type="Proteomes" id="UP000789525">
    <property type="component" value="Unassembled WGS sequence"/>
</dbReference>
<comment type="caution">
    <text evidence="1">The sequence shown here is derived from an EMBL/GenBank/DDBJ whole genome shotgun (WGS) entry which is preliminary data.</text>
</comment>
<name>A0ACA9L4D1_9GLOM</name>
<evidence type="ECO:0000313" key="2">
    <source>
        <dbReference type="Proteomes" id="UP000789525"/>
    </source>
</evidence>
<organism evidence="1 2">
    <name type="scientific">Acaulospora colombiana</name>
    <dbReference type="NCBI Taxonomy" id="27376"/>
    <lineage>
        <taxon>Eukaryota</taxon>
        <taxon>Fungi</taxon>
        <taxon>Fungi incertae sedis</taxon>
        <taxon>Mucoromycota</taxon>
        <taxon>Glomeromycotina</taxon>
        <taxon>Glomeromycetes</taxon>
        <taxon>Diversisporales</taxon>
        <taxon>Acaulosporaceae</taxon>
        <taxon>Acaulospora</taxon>
    </lineage>
</organism>
<accession>A0ACA9L4D1</accession>
<sequence length="303" mass="34933">MNKLKLIVPKIGVVVSAAIKHYIKGPPQPSWDLPFHLLFALRKSISEDIMNQTIEEVQQFLRMGPPLPADFNEEEVAISNKYRRRAQPYLEKILNEYEHVLDEWKELEDENEIDQREEKDNISGSKRWLNAKWIYLRERGFKRKGNSKRYQFPAAILDAFAAYLYLIDPPENAGFEAIDPKQIVIMGDSAGGGLAMALGLALRDTGLPMHLTSKMFHLTQSPWVDLTNSMPSFQNPLFYLTDILPENLFINEPSPALDDFYRKSDILSKCIKKESKPQFWDNSFNLSERVHLYAPNEALSVPY</sequence>
<dbReference type="EMBL" id="CAJVPT010004582">
    <property type="protein sequence ID" value="CAG8509638.1"/>
    <property type="molecule type" value="Genomic_DNA"/>
</dbReference>